<evidence type="ECO:0000256" key="2">
    <source>
        <dbReference type="ARBA" id="ARBA00023015"/>
    </source>
</evidence>
<dbReference type="SUPFAM" id="SSF53850">
    <property type="entry name" value="Periplasmic binding protein-like II"/>
    <property type="match status" value="1"/>
</dbReference>
<dbReference type="EMBL" id="JAOCKG010000008">
    <property type="protein sequence ID" value="MDH2052455.1"/>
    <property type="molecule type" value="Genomic_DNA"/>
</dbReference>
<evidence type="ECO:0000259" key="5">
    <source>
        <dbReference type="PROSITE" id="PS50931"/>
    </source>
</evidence>
<dbReference type="EMBL" id="QNRM01000020">
    <property type="protein sequence ID" value="RBP12097.1"/>
    <property type="molecule type" value="Genomic_DNA"/>
</dbReference>
<dbReference type="Pfam" id="PF00126">
    <property type="entry name" value="HTH_1"/>
    <property type="match status" value="1"/>
</dbReference>
<dbReference type="PRINTS" id="PR00039">
    <property type="entry name" value="HTHLYSR"/>
</dbReference>
<sequence length="317" mass="34705">MRLPLNTLPAFRAVAELQNLRAAADRLHLTHSAVSQQIKGLEEQLGFPLFERSGRGIVLNSAGAALLCSVQSALAVLDEGVMAAAAAATGSEQRLRVSVLPSFAQRWLLPRMARWRVRNPGLSLEIETSQQVVDLVRDGFHAALRFGRGPWAGVESEPLFDMPLPLIALASPETAAKLEDNSPETLARQPLLGEREMWQHWFNAAGLRTPVMPVATFNDAGMMLQAAEQGLGITLGRELLAADALCAGRLVQISPMSVQYEQAQTYHLVYPPSLREWAPLVALKQWLRDELELSRCALVTTPAEPDALPANSTRKKR</sequence>
<evidence type="ECO:0000313" key="7">
    <source>
        <dbReference type="EMBL" id="RBP12097.1"/>
    </source>
</evidence>
<dbReference type="InterPro" id="IPR036390">
    <property type="entry name" value="WH_DNA-bd_sf"/>
</dbReference>
<dbReference type="InterPro" id="IPR058163">
    <property type="entry name" value="LysR-type_TF_proteobact-type"/>
</dbReference>
<proteinExistence type="inferred from homology"/>
<dbReference type="InterPro" id="IPR036388">
    <property type="entry name" value="WH-like_DNA-bd_sf"/>
</dbReference>
<dbReference type="Gene3D" id="1.10.10.10">
    <property type="entry name" value="Winged helix-like DNA-binding domain superfamily/Winged helix DNA-binding domain"/>
    <property type="match status" value="1"/>
</dbReference>
<dbReference type="RefSeq" id="WP_006227878.1">
    <property type="nucleotide sequence ID" value="NZ_ALJE01000057.1"/>
</dbReference>
<protein>
    <submittedName>
        <fullName evidence="7">LysR family glycine cleavage system transcriptional activator</fullName>
    </submittedName>
    <submittedName>
        <fullName evidence="6">LysR substrate-binding domain-containing protein</fullName>
    </submittedName>
</protein>
<dbReference type="GO" id="GO:0003700">
    <property type="term" value="F:DNA-binding transcription factor activity"/>
    <property type="evidence" value="ECO:0007669"/>
    <property type="project" value="InterPro"/>
</dbReference>
<evidence type="ECO:0000313" key="8">
    <source>
        <dbReference type="Proteomes" id="UP000252124"/>
    </source>
</evidence>
<accession>A0A366FBW8</accession>
<dbReference type="Proteomes" id="UP001161276">
    <property type="component" value="Unassembled WGS sequence"/>
</dbReference>
<accession>J4J5V6</accession>
<dbReference type="OrthoDB" id="9178397at2"/>
<dbReference type="FunFam" id="1.10.10.10:FF:000001">
    <property type="entry name" value="LysR family transcriptional regulator"/>
    <property type="match status" value="1"/>
</dbReference>
<dbReference type="PANTHER" id="PTHR30537:SF79">
    <property type="entry name" value="TRANSCRIPTIONAL REGULATOR-RELATED"/>
    <property type="match status" value="1"/>
</dbReference>
<comment type="caution">
    <text evidence="6">The sequence shown here is derived from an EMBL/GenBank/DDBJ whole genome shotgun (WGS) entry which is preliminary data.</text>
</comment>
<evidence type="ECO:0000256" key="1">
    <source>
        <dbReference type="ARBA" id="ARBA00009437"/>
    </source>
</evidence>
<keyword evidence="8" id="KW-1185">Reference proteome</keyword>
<keyword evidence="4" id="KW-0804">Transcription</keyword>
<keyword evidence="3" id="KW-0238">DNA-binding</keyword>
<dbReference type="Pfam" id="PF03466">
    <property type="entry name" value="LysR_substrate"/>
    <property type="match status" value="1"/>
</dbReference>
<dbReference type="AlphaFoldDB" id="J4J5V6"/>
<comment type="similarity">
    <text evidence="1">Belongs to the LysR transcriptional regulatory family.</text>
</comment>
<dbReference type="GO" id="GO:0043565">
    <property type="term" value="F:sequence-specific DNA binding"/>
    <property type="evidence" value="ECO:0007669"/>
    <property type="project" value="TreeGrafter"/>
</dbReference>
<evidence type="ECO:0000313" key="6">
    <source>
        <dbReference type="EMBL" id="MDH2052455.1"/>
    </source>
</evidence>
<dbReference type="PANTHER" id="PTHR30537">
    <property type="entry name" value="HTH-TYPE TRANSCRIPTIONAL REGULATOR"/>
    <property type="match status" value="1"/>
</dbReference>
<dbReference type="Gene3D" id="3.40.190.10">
    <property type="entry name" value="Periplasmic binding protein-like II"/>
    <property type="match status" value="2"/>
</dbReference>
<keyword evidence="2" id="KW-0805">Transcription regulation</keyword>
<dbReference type="InterPro" id="IPR000847">
    <property type="entry name" value="LysR_HTH_N"/>
</dbReference>
<reference evidence="6" key="2">
    <citation type="submission" date="2022-09" db="EMBL/GenBank/DDBJ databases">
        <title>Intensive care unit water sources are persistently colonized with multi-drug resistant bacteria and are the site of extensive horizontal gene transfer of antibiotic resistance genes.</title>
        <authorList>
            <person name="Diorio-Toth L."/>
        </authorList>
    </citation>
    <scope>NUCLEOTIDE SEQUENCE</scope>
    <source>
        <strain evidence="6">GD03676</strain>
    </source>
</reference>
<dbReference type="GeneID" id="99733974"/>
<evidence type="ECO:0000256" key="3">
    <source>
        <dbReference type="ARBA" id="ARBA00023125"/>
    </source>
</evidence>
<evidence type="ECO:0000256" key="4">
    <source>
        <dbReference type="ARBA" id="ARBA00023163"/>
    </source>
</evidence>
<dbReference type="eggNOG" id="COG0583">
    <property type="taxonomic scope" value="Bacteria"/>
</dbReference>
<dbReference type="GO" id="GO:0006351">
    <property type="term" value="P:DNA-templated transcription"/>
    <property type="evidence" value="ECO:0007669"/>
    <property type="project" value="TreeGrafter"/>
</dbReference>
<name>J4J5V6_9BURK</name>
<reference evidence="7 8" key="1">
    <citation type="submission" date="2018-06" db="EMBL/GenBank/DDBJ databases">
        <title>Genomic Encyclopedia of Type Strains, Phase III (KMG-III): the genomes of soil and plant-associated and newly described type strains.</title>
        <authorList>
            <person name="Whitman W."/>
        </authorList>
    </citation>
    <scope>NUCLEOTIDE SEQUENCE [LARGE SCALE GENOMIC DNA]</scope>
    <source>
        <strain evidence="7 8">CECT 7342</strain>
    </source>
</reference>
<organism evidence="6 9">
    <name type="scientific">Achromobacter marplatensis</name>
    <dbReference type="NCBI Taxonomy" id="470868"/>
    <lineage>
        <taxon>Bacteria</taxon>
        <taxon>Pseudomonadati</taxon>
        <taxon>Pseudomonadota</taxon>
        <taxon>Betaproteobacteria</taxon>
        <taxon>Burkholderiales</taxon>
        <taxon>Alcaligenaceae</taxon>
        <taxon>Achromobacter</taxon>
    </lineage>
</organism>
<gene>
    <name evidence="7" type="ORF">DFP87_1202</name>
    <name evidence="6" type="ORF">N5K24_18775</name>
</gene>
<dbReference type="Proteomes" id="UP000252124">
    <property type="component" value="Unassembled WGS sequence"/>
</dbReference>
<feature type="domain" description="HTH lysR-type" evidence="5">
    <location>
        <begin position="3"/>
        <end position="60"/>
    </location>
</feature>
<dbReference type="PROSITE" id="PS50931">
    <property type="entry name" value="HTH_LYSR"/>
    <property type="match status" value="1"/>
</dbReference>
<dbReference type="CDD" id="cd08432">
    <property type="entry name" value="PBP2_GcdR_TrpI_HvrB_AmpR_like"/>
    <property type="match status" value="1"/>
</dbReference>
<evidence type="ECO:0000313" key="9">
    <source>
        <dbReference type="Proteomes" id="UP001161276"/>
    </source>
</evidence>
<dbReference type="SUPFAM" id="SSF46785">
    <property type="entry name" value="Winged helix' DNA-binding domain"/>
    <property type="match status" value="1"/>
</dbReference>
<dbReference type="InterPro" id="IPR005119">
    <property type="entry name" value="LysR_subst-bd"/>
</dbReference>